<evidence type="ECO:0008006" key="3">
    <source>
        <dbReference type="Google" id="ProtNLM"/>
    </source>
</evidence>
<dbReference type="InterPro" id="IPR012467">
    <property type="entry name" value="DUF1684"/>
</dbReference>
<comment type="caution">
    <text evidence="1">The sequence shown here is derived from an EMBL/GenBank/DDBJ whole genome shotgun (WGS) entry which is preliminary data.</text>
</comment>
<gene>
    <name evidence="1" type="ORF">BJ984_001412</name>
</gene>
<protein>
    <recommendedName>
        <fullName evidence="3">DUF1684 domain-containing protein</fullName>
    </recommendedName>
</protein>
<dbReference type="Proteomes" id="UP000549913">
    <property type="component" value="Unassembled WGS sequence"/>
</dbReference>
<name>A0A852SN76_9MICO</name>
<dbReference type="PANTHER" id="PTHR41913:SF1">
    <property type="entry name" value="DUF1684 DOMAIN-CONTAINING PROTEIN"/>
    <property type="match status" value="1"/>
</dbReference>
<dbReference type="EMBL" id="JACCBM010000001">
    <property type="protein sequence ID" value="NYD70254.1"/>
    <property type="molecule type" value="Genomic_DNA"/>
</dbReference>
<reference evidence="1 2" key="1">
    <citation type="submission" date="2020-07" db="EMBL/GenBank/DDBJ databases">
        <title>Sequencing the genomes of 1000 actinobacteria strains.</title>
        <authorList>
            <person name="Klenk H.-P."/>
        </authorList>
    </citation>
    <scope>NUCLEOTIDE SEQUENCE [LARGE SCALE GENOMIC DNA]</scope>
    <source>
        <strain evidence="1 2">DSM 26474</strain>
    </source>
</reference>
<organism evidence="1 2">
    <name type="scientific">Herbiconiux flava</name>
    <dbReference type="NCBI Taxonomy" id="881268"/>
    <lineage>
        <taxon>Bacteria</taxon>
        <taxon>Bacillati</taxon>
        <taxon>Actinomycetota</taxon>
        <taxon>Actinomycetes</taxon>
        <taxon>Micrococcales</taxon>
        <taxon>Microbacteriaceae</taxon>
        <taxon>Herbiconiux</taxon>
    </lineage>
</organism>
<sequence length="235" mass="25023">MNARAVTALETADWRMRVFGIYEEVRRLTAAGQASDAHAFWRDERDGLFAAHPATPLLPEDREGFSGLPVAPYDPAWRFEVTIDEPDADDPRPRSFEFATGTDGVVPFELLGVARIDGVGELDVWRLASYGGGLFVPVKDALAGRPGGTYGGGRYLIDTIKGSSLNPALAPGADQADGARLVLDFNFAYNPSCAYDPAWACPLAQPGNRVAVPIPVGESYGDAPLEPGSAADALD</sequence>
<accession>A0A852SN76</accession>
<dbReference type="AlphaFoldDB" id="A0A852SN76"/>
<proteinExistence type="predicted"/>
<evidence type="ECO:0000313" key="2">
    <source>
        <dbReference type="Proteomes" id="UP000549913"/>
    </source>
</evidence>
<dbReference type="PANTHER" id="PTHR41913">
    <property type="entry name" value="DUF1684 DOMAIN-CONTAINING PROTEIN"/>
    <property type="match status" value="1"/>
</dbReference>
<dbReference type="Pfam" id="PF07920">
    <property type="entry name" value="DUF1684"/>
    <property type="match status" value="1"/>
</dbReference>
<evidence type="ECO:0000313" key="1">
    <source>
        <dbReference type="EMBL" id="NYD70254.1"/>
    </source>
</evidence>
<keyword evidence="2" id="KW-1185">Reference proteome</keyword>